<keyword evidence="3" id="KW-1185">Reference proteome</keyword>
<protein>
    <submittedName>
        <fullName evidence="2">Uncharacterized protein</fullName>
    </submittedName>
</protein>
<feature type="compositionally biased region" description="Basic and acidic residues" evidence="1">
    <location>
        <begin position="8"/>
        <end position="24"/>
    </location>
</feature>
<dbReference type="OrthoDB" id="4175671at2"/>
<feature type="compositionally biased region" description="Polar residues" evidence="1">
    <location>
        <begin position="25"/>
        <end position="35"/>
    </location>
</feature>
<comment type="caution">
    <text evidence="2">The sequence shown here is derived from an EMBL/GenBank/DDBJ whole genome shotgun (WGS) entry which is preliminary data.</text>
</comment>
<dbReference type="RefSeq" id="WP_141960097.1">
    <property type="nucleotide sequence ID" value="NZ_VFOZ01000001.1"/>
</dbReference>
<sequence length="204" mass="22165">MTDPVKSPYDRHPFDPNDHSHDNENSNPGNTTSPHLNVAWERHISFNTPPKEITEDASGMPGAPPGSEPDAEDFSINLQRVGTQVDSMLGVSRELVTEYETLRAKVLGSESTVFGQNTHARAQTYQGYTTFDSGYSDQPSGWVAPAKDFAAKMNPAQEKTLQSIGAALELVGEYIALVNHSGQIYAQADRSSYFPDPPPKGVTG</sequence>
<proteinExistence type="predicted"/>
<accession>A0A543CTS1</accession>
<evidence type="ECO:0000256" key="1">
    <source>
        <dbReference type="SAM" id="MobiDB-lite"/>
    </source>
</evidence>
<gene>
    <name evidence="2" type="ORF">FB559_6216</name>
</gene>
<dbReference type="AlphaFoldDB" id="A0A543CTS1"/>
<name>A0A543CTS1_9ACTN</name>
<evidence type="ECO:0000313" key="2">
    <source>
        <dbReference type="EMBL" id="TQM00503.1"/>
    </source>
</evidence>
<dbReference type="EMBL" id="VFOZ01000001">
    <property type="protein sequence ID" value="TQM00503.1"/>
    <property type="molecule type" value="Genomic_DNA"/>
</dbReference>
<reference evidence="2 3" key="1">
    <citation type="submission" date="2019-06" db="EMBL/GenBank/DDBJ databases">
        <title>Sequencing the genomes of 1000 actinobacteria strains.</title>
        <authorList>
            <person name="Klenk H.-P."/>
        </authorList>
    </citation>
    <scope>NUCLEOTIDE SEQUENCE [LARGE SCALE GENOMIC DNA]</scope>
    <source>
        <strain evidence="2 3">DSM 102200</strain>
    </source>
</reference>
<dbReference type="Proteomes" id="UP000316096">
    <property type="component" value="Unassembled WGS sequence"/>
</dbReference>
<organism evidence="2 3">
    <name type="scientific">Actinoallomurus bryophytorum</name>
    <dbReference type="NCBI Taxonomy" id="1490222"/>
    <lineage>
        <taxon>Bacteria</taxon>
        <taxon>Bacillati</taxon>
        <taxon>Actinomycetota</taxon>
        <taxon>Actinomycetes</taxon>
        <taxon>Streptosporangiales</taxon>
        <taxon>Thermomonosporaceae</taxon>
        <taxon>Actinoallomurus</taxon>
    </lineage>
</organism>
<feature type="region of interest" description="Disordered" evidence="1">
    <location>
        <begin position="1"/>
        <end position="73"/>
    </location>
</feature>
<evidence type="ECO:0000313" key="3">
    <source>
        <dbReference type="Proteomes" id="UP000316096"/>
    </source>
</evidence>